<dbReference type="PANTHER" id="PTHR48099">
    <property type="entry name" value="C-1-TETRAHYDROFOLATE SYNTHASE, CYTOPLASMIC-RELATED"/>
    <property type="match status" value="1"/>
</dbReference>
<dbReference type="Gene3D" id="3.40.50.10860">
    <property type="entry name" value="Leucine Dehydrogenase, chain A, domain 1"/>
    <property type="match status" value="1"/>
</dbReference>
<keyword evidence="5 12" id="KW-0658">Purine biosynthesis</keyword>
<evidence type="ECO:0000256" key="4">
    <source>
        <dbReference type="ARBA" id="ARBA00022605"/>
    </source>
</evidence>
<evidence type="ECO:0000256" key="5">
    <source>
        <dbReference type="ARBA" id="ARBA00022755"/>
    </source>
</evidence>
<dbReference type="NCBIfam" id="NF010783">
    <property type="entry name" value="PRK14186.1"/>
    <property type="match status" value="1"/>
</dbReference>
<comment type="pathway">
    <text evidence="1 12">One-carbon metabolism; tetrahydrofolate interconversion.</text>
</comment>
<keyword evidence="3 12" id="KW-0554">One-carbon metabolism</keyword>
<keyword evidence="6 12" id="KW-0378">Hydrolase</keyword>
<evidence type="ECO:0000259" key="14">
    <source>
        <dbReference type="Pfam" id="PF02882"/>
    </source>
</evidence>
<dbReference type="InterPro" id="IPR020630">
    <property type="entry name" value="THF_DH/CycHdrlase_cat_dom"/>
</dbReference>
<evidence type="ECO:0000313" key="16">
    <source>
        <dbReference type="Proteomes" id="UP000198729"/>
    </source>
</evidence>
<evidence type="ECO:0000256" key="10">
    <source>
        <dbReference type="ARBA" id="ARBA00023167"/>
    </source>
</evidence>
<organism evidence="15 16">
    <name type="scientific">Nitrosomonas mobilis</name>
    <dbReference type="NCBI Taxonomy" id="51642"/>
    <lineage>
        <taxon>Bacteria</taxon>
        <taxon>Pseudomonadati</taxon>
        <taxon>Pseudomonadota</taxon>
        <taxon>Betaproteobacteria</taxon>
        <taxon>Nitrosomonadales</taxon>
        <taxon>Nitrosomonadaceae</taxon>
        <taxon>Nitrosomonas</taxon>
    </lineage>
</organism>
<dbReference type="EC" id="3.5.4.9" evidence="12"/>
<comment type="subunit">
    <text evidence="2 12">Homodimer.</text>
</comment>
<dbReference type="FunFam" id="3.40.50.720:FF:000094">
    <property type="entry name" value="Bifunctional protein FolD"/>
    <property type="match status" value="1"/>
</dbReference>
<keyword evidence="9 12" id="KW-0368">Histidine biosynthesis</keyword>
<dbReference type="GO" id="GO:0035999">
    <property type="term" value="P:tetrahydrofolate interconversion"/>
    <property type="evidence" value="ECO:0007669"/>
    <property type="project" value="UniProtKB-UniRule"/>
</dbReference>
<comment type="similarity">
    <text evidence="12">Belongs to the tetrahydrofolate dehydrogenase/cyclohydrolase family.</text>
</comment>
<comment type="catalytic activity">
    <reaction evidence="12">
        <text>(6R)-5,10-methenyltetrahydrofolate + H2O = (6R)-10-formyltetrahydrofolate + H(+)</text>
        <dbReference type="Rhea" id="RHEA:23700"/>
        <dbReference type="ChEBI" id="CHEBI:15377"/>
        <dbReference type="ChEBI" id="CHEBI:15378"/>
        <dbReference type="ChEBI" id="CHEBI:57455"/>
        <dbReference type="ChEBI" id="CHEBI:195366"/>
        <dbReference type="EC" id="3.5.4.9"/>
    </reaction>
</comment>
<feature type="domain" description="Tetrahydrofolate dehydrogenase/cyclohydrolase NAD(P)-binding" evidence="14">
    <location>
        <begin position="139"/>
        <end position="281"/>
    </location>
</feature>
<dbReference type="PROSITE" id="PS00767">
    <property type="entry name" value="THF_DHG_CYH_2"/>
    <property type="match status" value="1"/>
</dbReference>
<evidence type="ECO:0000256" key="7">
    <source>
        <dbReference type="ARBA" id="ARBA00022857"/>
    </source>
</evidence>
<feature type="binding site" evidence="12">
    <location>
        <position position="231"/>
    </location>
    <ligand>
        <name>NADP(+)</name>
        <dbReference type="ChEBI" id="CHEBI:58349"/>
    </ligand>
</feature>
<dbReference type="FunFam" id="3.40.50.10860:FF:000005">
    <property type="entry name" value="C-1-tetrahydrofolate synthase, cytoplasmic, putative"/>
    <property type="match status" value="1"/>
</dbReference>
<proteinExistence type="inferred from homology"/>
<accession>A0A1G5SG11</accession>
<dbReference type="InterPro" id="IPR036291">
    <property type="entry name" value="NAD(P)-bd_dom_sf"/>
</dbReference>
<dbReference type="CDD" id="cd01080">
    <property type="entry name" value="NAD_bind_m-THF_DH_Cyclohyd"/>
    <property type="match status" value="1"/>
</dbReference>
<feature type="binding site" evidence="12">
    <location>
        <begin position="165"/>
        <end position="167"/>
    </location>
    <ligand>
        <name>NADP(+)</name>
        <dbReference type="ChEBI" id="CHEBI:58349"/>
    </ligand>
</feature>
<keyword evidence="10 12" id="KW-0486">Methionine biosynthesis</keyword>
<protein>
    <recommendedName>
        <fullName evidence="12">Bifunctional protein FolD</fullName>
    </recommendedName>
    <domain>
        <recommendedName>
            <fullName evidence="12">Methylenetetrahydrofolate dehydrogenase</fullName>
            <ecNumber evidence="12">1.5.1.5</ecNumber>
        </recommendedName>
    </domain>
    <domain>
        <recommendedName>
            <fullName evidence="12">Methenyltetrahydrofolate cyclohydrolase</fullName>
            <ecNumber evidence="12">3.5.4.9</ecNumber>
        </recommendedName>
    </domain>
</protein>
<dbReference type="InterPro" id="IPR020867">
    <property type="entry name" value="THF_DH/CycHdrlase_CS"/>
</dbReference>
<name>A0A1G5SG11_9PROT</name>
<evidence type="ECO:0000256" key="8">
    <source>
        <dbReference type="ARBA" id="ARBA00023002"/>
    </source>
</evidence>
<comment type="catalytic activity">
    <reaction evidence="12">
        <text>(6R)-5,10-methylene-5,6,7,8-tetrahydrofolate + NADP(+) = (6R)-5,10-methenyltetrahydrofolate + NADPH</text>
        <dbReference type="Rhea" id="RHEA:22812"/>
        <dbReference type="ChEBI" id="CHEBI:15636"/>
        <dbReference type="ChEBI" id="CHEBI:57455"/>
        <dbReference type="ChEBI" id="CHEBI:57783"/>
        <dbReference type="ChEBI" id="CHEBI:58349"/>
        <dbReference type="EC" id="1.5.1.5"/>
    </reaction>
</comment>
<keyword evidence="7 12" id="KW-0521">NADP</keyword>
<dbReference type="GO" id="GO:0004477">
    <property type="term" value="F:methenyltetrahydrofolate cyclohydrolase activity"/>
    <property type="evidence" value="ECO:0007669"/>
    <property type="project" value="UniProtKB-UniRule"/>
</dbReference>
<dbReference type="PANTHER" id="PTHR48099:SF5">
    <property type="entry name" value="C-1-TETRAHYDROFOLATE SYNTHASE, CYTOPLASMIC"/>
    <property type="match status" value="1"/>
</dbReference>
<evidence type="ECO:0000256" key="6">
    <source>
        <dbReference type="ARBA" id="ARBA00022801"/>
    </source>
</evidence>
<dbReference type="GO" id="GO:0005829">
    <property type="term" value="C:cytosol"/>
    <property type="evidence" value="ECO:0007669"/>
    <property type="project" value="TreeGrafter"/>
</dbReference>
<sequence>MSAIIIDGRLVADKLREALKLRADDLSRTWMQPGLAVILVGDDPASSVYVRNKARACEALAIRSEVFNYPGDISQEALLRQIRILNANVEIHGILVQLPLPAHIRIHEVIAAIAIEKDVDGFHPCNVGALATGHAQLMPCTPYGVMQMLAHYEIPIEGRHAVIVGRSNIVGKPMALMLLEQGATVTVCTSKTRDLREYTSHGDIVVMATGRPNLLTGAMVKPGATVIDVGINRMPDGRLCGDVEFASVKEKVGYITPVPGGVGPMTIMMLMSNAIEAAERARTGAQLVARHGNIQ</sequence>
<dbReference type="GO" id="GO:0009086">
    <property type="term" value="P:methionine biosynthetic process"/>
    <property type="evidence" value="ECO:0007669"/>
    <property type="project" value="UniProtKB-KW"/>
</dbReference>
<dbReference type="UniPathway" id="UPA00193"/>
<dbReference type="GO" id="GO:0000105">
    <property type="term" value="P:L-histidine biosynthetic process"/>
    <property type="evidence" value="ECO:0007669"/>
    <property type="project" value="UniProtKB-KW"/>
</dbReference>
<dbReference type="InterPro" id="IPR020631">
    <property type="entry name" value="THF_DH/CycHdrlase_NAD-bd_dom"/>
</dbReference>
<dbReference type="GO" id="GO:0004488">
    <property type="term" value="F:methylenetetrahydrofolate dehydrogenase (NADP+) activity"/>
    <property type="evidence" value="ECO:0007669"/>
    <property type="project" value="UniProtKB-UniRule"/>
</dbReference>
<dbReference type="SUPFAM" id="SSF53223">
    <property type="entry name" value="Aminoacid dehydrogenase-like, N-terminal domain"/>
    <property type="match status" value="1"/>
</dbReference>
<evidence type="ECO:0000256" key="9">
    <source>
        <dbReference type="ARBA" id="ARBA00023102"/>
    </source>
</evidence>
<dbReference type="NCBIfam" id="NF008058">
    <property type="entry name" value="PRK10792.1"/>
    <property type="match status" value="1"/>
</dbReference>
<keyword evidence="11 12" id="KW-0511">Multifunctional enzyme</keyword>
<dbReference type="AlphaFoldDB" id="A0A1G5SG11"/>
<evidence type="ECO:0000256" key="1">
    <source>
        <dbReference type="ARBA" id="ARBA00004777"/>
    </source>
</evidence>
<dbReference type="RefSeq" id="WP_090286640.1">
    <property type="nucleotide sequence ID" value="NZ_FMWO01000055.1"/>
</dbReference>
<dbReference type="Proteomes" id="UP000198729">
    <property type="component" value="Unassembled WGS sequence"/>
</dbReference>
<comment type="caution">
    <text evidence="12">Lacks conserved residue(s) required for the propagation of feature annotation.</text>
</comment>
<keyword evidence="4 12" id="KW-0028">Amino-acid biosynthesis</keyword>
<dbReference type="STRING" id="51642.NSMM_470006"/>
<dbReference type="EMBL" id="FMWO01000055">
    <property type="protein sequence ID" value="SCZ85937.1"/>
    <property type="molecule type" value="Genomic_DNA"/>
</dbReference>
<dbReference type="SUPFAM" id="SSF51735">
    <property type="entry name" value="NAD(P)-binding Rossmann-fold domains"/>
    <property type="match status" value="1"/>
</dbReference>
<dbReference type="InterPro" id="IPR000672">
    <property type="entry name" value="THF_DH/CycHdrlase"/>
</dbReference>
<reference evidence="15 16" key="1">
    <citation type="submission" date="2016-10" db="EMBL/GenBank/DDBJ databases">
        <authorList>
            <person name="de Groot N.N."/>
        </authorList>
    </citation>
    <scope>NUCLEOTIDE SEQUENCE [LARGE SCALE GENOMIC DNA]</scope>
    <source>
        <strain evidence="15">1</strain>
    </source>
</reference>
<gene>
    <name evidence="12 15" type="primary">folD</name>
    <name evidence="15" type="ORF">NSMM_470006</name>
</gene>
<keyword evidence="8 12" id="KW-0560">Oxidoreductase</keyword>
<evidence type="ECO:0000256" key="12">
    <source>
        <dbReference type="HAMAP-Rule" id="MF_01576"/>
    </source>
</evidence>
<dbReference type="Pfam" id="PF02882">
    <property type="entry name" value="THF_DHG_CYH_C"/>
    <property type="match status" value="1"/>
</dbReference>
<evidence type="ECO:0000313" key="15">
    <source>
        <dbReference type="EMBL" id="SCZ85937.1"/>
    </source>
</evidence>
<dbReference type="GO" id="GO:0006164">
    <property type="term" value="P:purine nucleotide biosynthetic process"/>
    <property type="evidence" value="ECO:0007669"/>
    <property type="project" value="UniProtKB-KW"/>
</dbReference>
<evidence type="ECO:0000256" key="2">
    <source>
        <dbReference type="ARBA" id="ARBA00011738"/>
    </source>
</evidence>
<feature type="domain" description="Tetrahydrofolate dehydrogenase/cyclohydrolase catalytic" evidence="13">
    <location>
        <begin position="6"/>
        <end position="120"/>
    </location>
</feature>
<dbReference type="HAMAP" id="MF_01576">
    <property type="entry name" value="THF_DHG_CYH"/>
    <property type="match status" value="1"/>
</dbReference>
<dbReference type="Gene3D" id="3.40.50.720">
    <property type="entry name" value="NAD(P)-binding Rossmann-like Domain"/>
    <property type="match status" value="1"/>
</dbReference>
<dbReference type="EC" id="1.5.1.5" evidence="12"/>
<evidence type="ECO:0000259" key="13">
    <source>
        <dbReference type="Pfam" id="PF00763"/>
    </source>
</evidence>
<comment type="function">
    <text evidence="12">Catalyzes the oxidation of 5,10-methylenetetrahydrofolate to 5,10-methenyltetrahydrofolate and then the hydrolysis of 5,10-methenyltetrahydrofolate to 10-formyltetrahydrofolate.</text>
</comment>
<dbReference type="OrthoDB" id="9803580at2"/>
<evidence type="ECO:0000256" key="3">
    <source>
        <dbReference type="ARBA" id="ARBA00022563"/>
    </source>
</evidence>
<dbReference type="InterPro" id="IPR046346">
    <property type="entry name" value="Aminoacid_DH-like_N_sf"/>
</dbReference>
<dbReference type="NCBIfam" id="NF010786">
    <property type="entry name" value="PRK14189.1"/>
    <property type="match status" value="1"/>
</dbReference>
<dbReference type="Pfam" id="PF00763">
    <property type="entry name" value="THF_DHG_CYH"/>
    <property type="match status" value="1"/>
</dbReference>
<evidence type="ECO:0000256" key="11">
    <source>
        <dbReference type="ARBA" id="ARBA00023268"/>
    </source>
</evidence>
<keyword evidence="16" id="KW-1185">Reference proteome</keyword>
<dbReference type="PRINTS" id="PR00085">
    <property type="entry name" value="THFDHDRGNASE"/>
</dbReference>